<proteinExistence type="predicted"/>
<dbReference type="GO" id="GO:0003677">
    <property type="term" value="F:DNA binding"/>
    <property type="evidence" value="ECO:0007669"/>
    <property type="project" value="InterPro"/>
</dbReference>
<evidence type="ECO:0000313" key="2">
    <source>
        <dbReference type="EMBL" id="RGD84671.1"/>
    </source>
</evidence>
<dbReference type="EMBL" id="QUSL01000015">
    <property type="protein sequence ID" value="RGD84671.1"/>
    <property type="molecule type" value="Genomic_DNA"/>
</dbReference>
<evidence type="ECO:0000313" key="3">
    <source>
        <dbReference type="Proteomes" id="UP000261032"/>
    </source>
</evidence>
<protein>
    <submittedName>
        <fullName evidence="2">XRE family transcriptional regulator</fullName>
    </submittedName>
</protein>
<dbReference type="Proteomes" id="UP000261032">
    <property type="component" value="Unassembled WGS sequence"/>
</dbReference>
<organism evidence="2 3">
    <name type="scientific">Thomasclavelia ramosa</name>
    <dbReference type="NCBI Taxonomy" id="1547"/>
    <lineage>
        <taxon>Bacteria</taxon>
        <taxon>Bacillati</taxon>
        <taxon>Bacillota</taxon>
        <taxon>Erysipelotrichia</taxon>
        <taxon>Erysipelotrichales</taxon>
        <taxon>Coprobacillaceae</taxon>
        <taxon>Thomasclavelia</taxon>
    </lineage>
</organism>
<dbReference type="SUPFAM" id="SSF47413">
    <property type="entry name" value="lambda repressor-like DNA-binding domains"/>
    <property type="match status" value="1"/>
</dbReference>
<comment type="caution">
    <text evidence="2">The sequence shown here is derived from an EMBL/GenBank/DDBJ whole genome shotgun (WGS) entry which is preliminary data.</text>
</comment>
<dbReference type="CDD" id="cd00093">
    <property type="entry name" value="HTH_XRE"/>
    <property type="match status" value="1"/>
</dbReference>
<gene>
    <name evidence="2" type="ORF">DXB93_10295</name>
</gene>
<dbReference type="Pfam" id="PF13443">
    <property type="entry name" value="HTH_26"/>
    <property type="match status" value="1"/>
</dbReference>
<dbReference type="InterPro" id="IPR010982">
    <property type="entry name" value="Lambda_DNA-bd_dom_sf"/>
</dbReference>
<sequence>MIKIHLSKLLGERRISQIELARRTGIRSATINEIYWEFAERVSLEHIDIICKTLECKIEDFMEVIYEDNDKK</sequence>
<dbReference type="AlphaFoldDB" id="A0A3E3EC38"/>
<feature type="domain" description="HTH cro/C1-type" evidence="1">
    <location>
        <begin position="6"/>
        <end position="61"/>
    </location>
</feature>
<dbReference type="RefSeq" id="WP_117581594.1">
    <property type="nucleotide sequence ID" value="NZ_QUSL01000015.1"/>
</dbReference>
<dbReference type="PROSITE" id="PS50943">
    <property type="entry name" value="HTH_CROC1"/>
    <property type="match status" value="1"/>
</dbReference>
<dbReference type="Gene3D" id="1.10.260.40">
    <property type="entry name" value="lambda repressor-like DNA-binding domains"/>
    <property type="match status" value="1"/>
</dbReference>
<accession>A0A3E3EC38</accession>
<dbReference type="InterPro" id="IPR001387">
    <property type="entry name" value="Cro/C1-type_HTH"/>
</dbReference>
<name>A0A3E3EC38_9FIRM</name>
<reference evidence="2 3" key="1">
    <citation type="submission" date="2018-08" db="EMBL/GenBank/DDBJ databases">
        <title>A genome reference for cultivated species of the human gut microbiota.</title>
        <authorList>
            <person name="Zou Y."/>
            <person name="Xue W."/>
            <person name="Luo G."/>
        </authorList>
    </citation>
    <scope>NUCLEOTIDE SEQUENCE [LARGE SCALE GENOMIC DNA]</scope>
    <source>
        <strain evidence="2 3">OM06-4</strain>
    </source>
</reference>
<evidence type="ECO:0000259" key="1">
    <source>
        <dbReference type="PROSITE" id="PS50943"/>
    </source>
</evidence>